<accession>S9QBW2</accession>
<comment type="caution">
    <text evidence="2">The sequence shown here is derived from an EMBL/GenBank/DDBJ whole genome shotgun (WGS) entry which is preliminary data.</text>
</comment>
<keyword evidence="3" id="KW-1185">Reference proteome</keyword>
<dbReference type="OrthoDB" id="5497736at2"/>
<evidence type="ECO:0000313" key="2">
    <source>
        <dbReference type="EMBL" id="EPX58814.1"/>
    </source>
</evidence>
<feature type="region of interest" description="Disordered" evidence="1">
    <location>
        <begin position="62"/>
        <end position="119"/>
    </location>
</feature>
<feature type="region of interest" description="Disordered" evidence="1">
    <location>
        <begin position="224"/>
        <end position="262"/>
    </location>
</feature>
<protein>
    <submittedName>
        <fullName evidence="2">Uncharacterized protein</fullName>
    </submittedName>
</protein>
<feature type="compositionally biased region" description="Low complexity" evidence="1">
    <location>
        <begin position="236"/>
        <end position="256"/>
    </location>
</feature>
<sequence>MEGIGKLFGGLTNVLSGGFLVDTLGNALGLPPVITNAAKAIVGAATGNVLLAMDGAKGVAQELGKNPPASTEYCPPRDSTRACEGYSRPTHGSSPVGGGHSRPTHGSSPVGGGEGRLDPKMKDYLQSLQTLERNFQYLDAADGKMEGYLRLSDLQRIAGDRRVSPELREAARFLVANPGYFERLDVSTDAQGFMEAPFRAIKNDNAFSVRDLRGEIGKVKAELAAGGTARPPPGQSCPTPGGSTPGSTSGSTASSSVKGIINDPNMSLEEKINAILMNLTEKMDDEILQTMDSLAAAQDKKAGISNEKGNEKSLTEAQRDIDRLSMRLQQLVEKRKTMFEMMSTMSMKFNEMAKTALSNMRSA</sequence>
<evidence type="ECO:0000313" key="3">
    <source>
        <dbReference type="Proteomes" id="UP000011682"/>
    </source>
</evidence>
<proteinExistence type="predicted"/>
<name>S9QBW2_CYSF2</name>
<dbReference type="EMBL" id="ANAH02000021">
    <property type="protein sequence ID" value="EPX58814.1"/>
    <property type="molecule type" value="Genomic_DNA"/>
</dbReference>
<organism evidence="2 3">
    <name type="scientific">Cystobacter fuscus (strain ATCC 25194 / DSM 2262 / NBRC 100088 / M29)</name>
    <dbReference type="NCBI Taxonomy" id="1242864"/>
    <lineage>
        <taxon>Bacteria</taxon>
        <taxon>Pseudomonadati</taxon>
        <taxon>Myxococcota</taxon>
        <taxon>Myxococcia</taxon>
        <taxon>Myxococcales</taxon>
        <taxon>Cystobacterineae</taxon>
        <taxon>Archangiaceae</taxon>
        <taxon>Cystobacter</taxon>
    </lineage>
</organism>
<evidence type="ECO:0000256" key="1">
    <source>
        <dbReference type="SAM" id="MobiDB-lite"/>
    </source>
</evidence>
<dbReference type="Proteomes" id="UP000011682">
    <property type="component" value="Unassembled WGS sequence"/>
</dbReference>
<dbReference type="AlphaFoldDB" id="S9QBW2"/>
<dbReference type="RefSeq" id="WP_002622347.1">
    <property type="nucleotide sequence ID" value="NZ_ANAH02000021.1"/>
</dbReference>
<reference evidence="2" key="1">
    <citation type="submission" date="2013-05" db="EMBL/GenBank/DDBJ databases">
        <title>Genome assembly of Cystobacter fuscus DSM 2262.</title>
        <authorList>
            <person name="Sharma G."/>
            <person name="Khatri I."/>
            <person name="Kaur C."/>
            <person name="Mayilraj S."/>
            <person name="Subramanian S."/>
        </authorList>
    </citation>
    <scope>NUCLEOTIDE SEQUENCE [LARGE SCALE GENOMIC DNA]</scope>
    <source>
        <strain evidence="2">DSM 2262</strain>
    </source>
</reference>
<gene>
    <name evidence="2" type="ORF">D187_003529</name>
</gene>